<protein>
    <submittedName>
        <fullName evidence="2">Uncharacterized protein</fullName>
    </submittedName>
</protein>
<dbReference type="EMBL" id="CP069112">
    <property type="protein sequence ID" value="QSS62876.1"/>
    <property type="molecule type" value="Genomic_DNA"/>
</dbReference>
<dbReference type="Proteomes" id="UP000663671">
    <property type="component" value="Chromosome 7"/>
</dbReference>
<reference evidence="2" key="1">
    <citation type="submission" date="2021-01" db="EMBL/GenBank/DDBJ databases">
        <title>Chromosome-level genome assembly of a human fungal pathogen reveals clustering of transcriptionally co-regulated genes.</title>
        <authorList>
            <person name="Voorhies M."/>
            <person name="Cohen S."/>
            <person name="Shea T.P."/>
            <person name="Petrus S."/>
            <person name="Munoz J.F."/>
            <person name="Poplawski S."/>
            <person name="Goldman W.E."/>
            <person name="Michael T."/>
            <person name="Cuomo C.A."/>
            <person name="Sil A."/>
            <person name="Beyhan S."/>
        </authorList>
    </citation>
    <scope>NUCLEOTIDE SEQUENCE</scope>
    <source>
        <strain evidence="2">WU24</strain>
    </source>
</reference>
<sequence>MGTQDATVHPRARGKDAGDSQDGDATFYEPLPKADFPAFNWDNADFYDWSEGYSAESRRVDYTLQNTVKSLGSLGCHVDVVVKFLVSGLANVGLCPLSWQTCGEFEVAASELLIMQILGTSSSQRGGYHCCIHEMENETARLRSTIHFPDTLPLS</sequence>
<dbReference type="AlphaFoldDB" id="A0A8A1M8P8"/>
<dbReference type="OrthoDB" id="4206905at2759"/>
<name>A0A8A1M8P8_AJECA</name>
<evidence type="ECO:0000313" key="3">
    <source>
        <dbReference type="Proteomes" id="UP000663671"/>
    </source>
</evidence>
<evidence type="ECO:0000256" key="1">
    <source>
        <dbReference type="SAM" id="MobiDB-lite"/>
    </source>
</evidence>
<dbReference type="VEuPathDB" id="FungiDB:I7I51_02619"/>
<accession>A0A8A1M8P8</accession>
<feature type="region of interest" description="Disordered" evidence="1">
    <location>
        <begin position="1"/>
        <end position="24"/>
    </location>
</feature>
<proteinExistence type="predicted"/>
<organism evidence="2 3">
    <name type="scientific">Ajellomyces capsulatus</name>
    <name type="common">Darling's disease fungus</name>
    <name type="synonym">Histoplasma capsulatum</name>
    <dbReference type="NCBI Taxonomy" id="5037"/>
    <lineage>
        <taxon>Eukaryota</taxon>
        <taxon>Fungi</taxon>
        <taxon>Dikarya</taxon>
        <taxon>Ascomycota</taxon>
        <taxon>Pezizomycotina</taxon>
        <taxon>Eurotiomycetes</taxon>
        <taxon>Eurotiomycetidae</taxon>
        <taxon>Onygenales</taxon>
        <taxon>Ajellomycetaceae</taxon>
        <taxon>Histoplasma</taxon>
    </lineage>
</organism>
<evidence type="ECO:0000313" key="2">
    <source>
        <dbReference type="EMBL" id="QSS62876.1"/>
    </source>
</evidence>
<gene>
    <name evidence="2" type="ORF">I7I51_02619</name>
</gene>